<evidence type="ECO:0000313" key="2">
    <source>
        <dbReference type="Proteomes" id="UP000003771"/>
    </source>
</evidence>
<dbReference type="AlphaFoldDB" id="F9P3T1"/>
<protein>
    <submittedName>
        <fullName evidence="1">Uncharacterized protein</fullName>
    </submittedName>
</protein>
<dbReference type="RefSeq" id="WP_000214261.1">
    <property type="nucleotide sequence ID" value="NZ_AFUO01000002.1"/>
</dbReference>
<organism evidence="1 2">
    <name type="scientific">Streptococcus mitis bv. 2 str. F0392</name>
    <dbReference type="NCBI Taxonomy" id="768726"/>
    <lineage>
        <taxon>Bacteria</taxon>
        <taxon>Bacillati</taxon>
        <taxon>Bacillota</taxon>
        <taxon>Bacilli</taxon>
        <taxon>Lactobacillales</taxon>
        <taxon>Streptococcaceae</taxon>
        <taxon>Streptococcus</taxon>
    </lineage>
</organism>
<evidence type="ECO:0000313" key="1">
    <source>
        <dbReference type="EMBL" id="EGR92441.1"/>
    </source>
</evidence>
<dbReference type="EMBL" id="AFUO01000002">
    <property type="protein sequence ID" value="EGR92441.1"/>
    <property type="molecule type" value="Genomic_DNA"/>
</dbReference>
<reference evidence="1 2" key="1">
    <citation type="submission" date="2011-07" db="EMBL/GenBank/DDBJ databases">
        <authorList>
            <person name="Durkin A.S."/>
            <person name="Kim M."/>
            <person name="Radune D."/>
            <person name="Hostetler J."/>
            <person name="Torralba M."/>
            <person name="Gillis M."/>
            <person name="Methe B."/>
            <person name="Sutton G."/>
            <person name="Nelson K.E."/>
        </authorList>
    </citation>
    <scope>NUCLEOTIDE SEQUENCE [LARGE SCALE GENOMIC DNA]</scope>
    <source>
        <strain evidence="1 2">F0392</strain>
    </source>
</reference>
<gene>
    <name evidence="1" type="ORF">HMPREF9178_1884</name>
</gene>
<dbReference type="Proteomes" id="UP000003771">
    <property type="component" value="Unassembled WGS sequence"/>
</dbReference>
<name>F9P3T1_STROR</name>
<dbReference type="PATRIC" id="fig|768726.4.peg.1762"/>
<comment type="caution">
    <text evidence="1">The sequence shown here is derived from an EMBL/GenBank/DDBJ whole genome shotgun (WGS) entry which is preliminary data.</text>
</comment>
<sequence>MTTVLFLLRSVEIGISVGDLDLLTIGMVLDMWTEKDNDDVKYQRVAGQSEFDRF</sequence>
<accession>F9P3T1</accession>
<proteinExistence type="predicted"/>